<sequence>GRGPTADSRNPREPPKVCAYAVCCSSFRMASLGRVHFLSAWIIEEHPGSPCETTCDGRGWRLVCRGLRSCLPLAPQVANSQGLPISPDPAPSWLTKADDLVVDLPKSTTGGRKMLLAQTVLMNKNNVWGDASAGDRVTRPRWLRACLASNRVHTATHGHAHILRTRETLEIPQREQAKCAKKSDEA</sequence>
<organism evidence="1 2">
    <name type="scientific">Prorocentrum cordatum</name>
    <dbReference type="NCBI Taxonomy" id="2364126"/>
    <lineage>
        <taxon>Eukaryota</taxon>
        <taxon>Sar</taxon>
        <taxon>Alveolata</taxon>
        <taxon>Dinophyceae</taxon>
        <taxon>Prorocentrales</taxon>
        <taxon>Prorocentraceae</taxon>
        <taxon>Prorocentrum</taxon>
    </lineage>
</organism>
<reference evidence="1" key="1">
    <citation type="submission" date="2023-10" db="EMBL/GenBank/DDBJ databases">
        <authorList>
            <person name="Chen Y."/>
            <person name="Shah S."/>
            <person name="Dougan E. K."/>
            <person name="Thang M."/>
            <person name="Chan C."/>
        </authorList>
    </citation>
    <scope>NUCLEOTIDE SEQUENCE [LARGE SCALE GENOMIC DNA]</scope>
</reference>
<keyword evidence="2" id="KW-1185">Reference proteome</keyword>
<evidence type="ECO:0000313" key="1">
    <source>
        <dbReference type="EMBL" id="CAK0910289.1"/>
    </source>
</evidence>
<dbReference type="Proteomes" id="UP001189429">
    <property type="component" value="Unassembled WGS sequence"/>
</dbReference>
<name>A0ABN9YBZ7_9DINO</name>
<feature type="non-terminal residue" evidence="1">
    <location>
        <position position="1"/>
    </location>
</feature>
<dbReference type="EMBL" id="CAUYUJ010022366">
    <property type="protein sequence ID" value="CAK0910289.1"/>
    <property type="molecule type" value="Genomic_DNA"/>
</dbReference>
<proteinExistence type="predicted"/>
<evidence type="ECO:0000313" key="2">
    <source>
        <dbReference type="Proteomes" id="UP001189429"/>
    </source>
</evidence>
<accession>A0ABN9YBZ7</accession>
<protein>
    <submittedName>
        <fullName evidence="1">Uncharacterized protein</fullName>
    </submittedName>
</protein>
<comment type="caution">
    <text evidence="1">The sequence shown here is derived from an EMBL/GenBank/DDBJ whole genome shotgun (WGS) entry which is preliminary data.</text>
</comment>
<gene>
    <name evidence="1" type="ORF">PCOR1329_LOCUS84505</name>
</gene>